<name>A0ABT1HJJ5_9NOCA</name>
<gene>
    <name evidence="6" type="ORF">LX13_003946</name>
</gene>
<feature type="domain" description="HTH tetR-type" evidence="5">
    <location>
        <begin position="31"/>
        <end position="91"/>
    </location>
</feature>
<dbReference type="PROSITE" id="PS50977">
    <property type="entry name" value="HTH_TETR_2"/>
    <property type="match status" value="1"/>
</dbReference>
<protein>
    <submittedName>
        <fullName evidence="6">Transcriptional regulator, TetR family</fullName>
    </submittedName>
</protein>
<keyword evidence="1" id="KW-0805">Transcription regulation</keyword>
<dbReference type="Pfam" id="PF00440">
    <property type="entry name" value="TetR_N"/>
    <property type="match status" value="1"/>
</dbReference>
<sequence>MAEARADRGTDWVYELLTDSSAVWNSLDDTDEVAWRIVTAAREQIEAVGWKRSTMDDIARRARLGRATVYRKFPTKTDIGAAVVAAEVRGYYADRAALPDQPSANERIAQSVIFTVEWIRTNAMLQRLLDTEPEAIVPALTRDAGPLFRLVAQLSIPGWQRELLGDRPPTAEQLRHFHTAAELHTRIALSFVLTRDTTIALDTPEQIRWFANQYFAPLLLNMPA</sequence>
<dbReference type="PANTHER" id="PTHR30055">
    <property type="entry name" value="HTH-TYPE TRANSCRIPTIONAL REGULATOR RUTR"/>
    <property type="match status" value="1"/>
</dbReference>
<accession>A0ABT1HJJ5</accession>
<keyword evidence="3" id="KW-0804">Transcription</keyword>
<keyword evidence="2 4" id="KW-0238">DNA-binding</keyword>
<evidence type="ECO:0000256" key="1">
    <source>
        <dbReference type="ARBA" id="ARBA00023015"/>
    </source>
</evidence>
<dbReference type="InterPro" id="IPR009057">
    <property type="entry name" value="Homeodomain-like_sf"/>
</dbReference>
<dbReference type="PANTHER" id="PTHR30055:SF234">
    <property type="entry name" value="HTH-TYPE TRANSCRIPTIONAL REGULATOR BETI"/>
    <property type="match status" value="1"/>
</dbReference>
<dbReference type="InterPro" id="IPR001647">
    <property type="entry name" value="HTH_TetR"/>
</dbReference>
<dbReference type="Proteomes" id="UP001206895">
    <property type="component" value="Unassembled WGS sequence"/>
</dbReference>
<keyword evidence="7" id="KW-1185">Reference proteome</keyword>
<reference evidence="6 7" key="1">
    <citation type="submission" date="2022-06" db="EMBL/GenBank/DDBJ databases">
        <title>Genomic Encyclopedia of Archaeal and Bacterial Type Strains, Phase II (KMG-II): from individual species to whole genera.</title>
        <authorList>
            <person name="Goeker M."/>
        </authorList>
    </citation>
    <scope>NUCLEOTIDE SEQUENCE [LARGE SCALE GENOMIC DNA]</scope>
    <source>
        <strain evidence="6 7">DSM 44693</strain>
    </source>
</reference>
<feature type="DNA-binding region" description="H-T-H motif" evidence="4">
    <location>
        <begin position="54"/>
        <end position="73"/>
    </location>
</feature>
<organism evidence="6 7">
    <name type="scientific">Williamsia maris</name>
    <dbReference type="NCBI Taxonomy" id="72806"/>
    <lineage>
        <taxon>Bacteria</taxon>
        <taxon>Bacillati</taxon>
        <taxon>Actinomycetota</taxon>
        <taxon>Actinomycetes</taxon>
        <taxon>Mycobacteriales</taxon>
        <taxon>Nocardiaceae</taxon>
        <taxon>Williamsia</taxon>
    </lineage>
</organism>
<dbReference type="EMBL" id="JAMTCJ010000004">
    <property type="protein sequence ID" value="MCP2178105.1"/>
    <property type="molecule type" value="Genomic_DNA"/>
</dbReference>
<evidence type="ECO:0000256" key="3">
    <source>
        <dbReference type="ARBA" id="ARBA00023163"/>
    </source>
</evidence>
<dbReference type="InterPro" id="IPR050109">
    <property type="entry name" value="HTH-type_TetR-like_transc_reg"/>
</dbReference>
<evidence type="ECO:0000256" key="2">
    <source>
        <dbReference type="ARBA" id="ARBA00023125"/>
    </source>
</evidence>
<evidence type="ECO:0000256" key="4">
    <source>
        <dbReference type="PROSITE-ProRule" id="PRU00335"/>
    </source>
</evidence>
<comment type="caution">
    <text evidence="6">The sequence shown here is derived from an EMBL/GenBank/DDBJ whole genome shotgun (WGS) entry which is preliminary data.</text>
</comment>
<dbReference type="SUPFAM" id="SSF46689">
    <property type="entry name" value="Homeodomain-like"/>
    <property type="match status" value="1"/>
</dbReference>
<dbReference type="RefSeq" id="WP_253663062.1">
    <property type="nucleotide sequence ID" value="NZ_BAAAJQ010000003.1"/>
</dbReference>
<evidence type="ECO:0000313" key="7">
    <source>
        <dbReference type="Proteomes" id="UP001206895"/>
    </source>
</evidence>
<dbReference type="Gene3D" id="1.10.357.10">
    <property type="entry name" value="Tetracycline Repressor, domain 2"/>
    <property type="match status" value="1"/>
</dbReference>
<evidence type="ECO:0000259" key="5">
    <source>
        <dbReference type="PROSITE" id="PS50977"/>
    </source>
</evidence>
<evidence type="ECO:0000313" key="6">
    <source>
        <dbReference type="EMBL" id="MCP2178105.1"/>
    </source>
</evidence>
<proteinExistence type="predicted"/>